<evidence type="ECO:0000313" key="1">
    <source>
        <dbReference type="EMBL" id="MBB6561791.1"/>
    </source>
</evidence>
<sequence>MSFDFVFFRLQRAPDARAWARFAIDQIAAHGHNTPALVGGKGSGWRKAPPGREALIEAIAASRNRSVQAGSNPRSRDPLDGWGIYCAHPGEHDAHLCRYREPSSTPANLHDWFVASAQALAGIADIRYGFGYSGRTPKDVYCGLGMSAGKPSPELAPLFADEEKVARWFRACAWNTDGAYVRDAFPVNVLGRDFLDMKASTSGEALANGLAVFGGLERLTPGLHVWAIMSEEQRQAASEFLAQRQLSVVSHSYGSHSQVKPAGH</sequence>
<reference evidence="1 2" key="1">
    <citation type="submission" date="2020-08" db="EMBL/GenBank/DDBJ databases">
        <title>Functional genomics of gut bacteria from endangered species of beetles.</title>
        <authorList>
            <person name="Carlos-Shanley C."/>
        </authorList>
    </citation>
    <scope>NUCLEOTIDE SEQUENCE [LARGE SCALE GENOMIC DNA]</scope>
    <source>
        <strain evidence="1 2">S00198</strain>
    </source>
</reference>
<organism evidence="1 2">
    <name type="scientific">Acidovorax soli</name>
    <dbReference type="NCBI Taxonomy" id="592050"/>
    <lineage>
        <taxon>Bacteria</taxon>
        <taxon>Pseudomonadati</taxon>
        <taxon>Pseudomonadota</taxon>
        <taxon>Betaproteobacteria</taxon>
        <taxon>Burkholderiales</taxon>
        <taxon>Comamonadaceae</taxon>
        <taxon>Acidovorax</taxon>
    </lineage>
</organism>
<name>A0A7X0PH62_9BURK</name>
<dbReference type="Proteomes" id="UP000575083">
    <property type="component" value="Unassembled WGS sequence"/>
</dbReference>
<dbReference type="EMBL" id="JACHLK010000009">
    <property type="protein sequence ID" value="MBB6561791.1"/>
    <property type="molecule type" value="Genomic_DNA"/>
</dbReference>
<protein>
    <submittedName>
        <fullName evidence="1">Uncharacterized protein</fullName>
    </submittedName>
</protein>
<proteinExistence type="predicted"/>
<accession>A0A7X0PH62</accession>
<dbReference type="RefSeq" id="WP_184861155.1">
    <property type="nucleotide sequence ID" value="NZ_JACHLK010000009.1"/>
</dbReference>
<gene>
    <name evidence="1" type="ORF">HNP48_004485</name>
</gene>
<evidence type="ECO:0000313" key="2">
    <source>
        <dbReference type="Proteomes" id="UP000575083"/>
    </source>
</evidence>
<keyword evidence="2" id="KW-1185">Reference proteome</keyword>
<comment type="caution">
    <text evidence="1">The sequence shown here is derived from an EMBL/GenBank/DDBJ whole genome shotgun (WGS) entry which is preliminary data.</text>
</comment>
<dbReference type="AlphaFoldDB" id="A0A7X0PH62"/>